<dbReference type="PRINTS" id="PR00315">
    <property type="entry name" value="ELONGATNFCT"/>
</dbReference>
<evidence type="ECO:0000259" key="4">
    <source>
        <dbReference type="PROSITE" id="PS51722"/>
    </source>
</evidence>
<name>A0A9D1CH31_9FIRM</name>
<feature type="domain" description="Tr-type G" evidence="4">
    <location>
        <begin position="9"/>
        <end position="124"/>
    </location>
</feature>
<sequence length="124" mass="13597">MATRKTSLQNTRNIGIMAHIDAGKTTTTERILYYTGVNYKIGETHDGTATMDWMAQEQERGITITSAATTCFWSGSAQQFPQTRINIIDTPGHVDFTVEVERSLRVLDGSVTVLCAKGGVEPQS</sequence>
<dbReference type="InterPro" id="IPR005225">
    <property type="entry name" value="Small_GTP-bd"/>
</dbReference>
<reference evidence="5" key="1">
    <citation type="submission" date="2020-10" db="EMBL/GenBank/DDBJ databases">
        <authorList>
            <person name="Gilroy R."/>
        </authorList>
    </citation>
    <scope>NUCLEOTIDE SEQUENCE</scope>
    <source>
        <strain evidence="5">ChiGjej2B2-12916</strain>
    </source>
</reference>
<evidence type="ECO:0000256" key="1">
    <source>
        <dbReference type="ARBA" id="ARBA00022741"/>
    </source>
</evidence>
<dbReference type="InterPro" id="IPR000795">
    <property type="entry name" value="T_Tr_GTP-bd_dom"/>
</dbReference>
<protein>
    <submittedName>
        <fullName evidence="5">GTP-binding protein</fullName>
    </submittedName>
</protein>
<dbReference type="SUPFAM" id="SSF52540">
    <property type="entry name" value="P-loop containing nucleoside triphosphate hydrolases"/>
    <property type="match status" value="1"/>
</dbReference>
<dbReference type="Gene3D" id="3.40.50.300">
    <property type="entry name" value="P-loop containing nucleotide triphosphate hydrolases"/>
    <property type="match status" value="2"/>
</dbReference>
<dbReference type="PANTHER" id="PTHR43261:SF1">
    <property type="entry name" value="RIBOSOME-RELEASING FACTOR 2, MITOCHONDRIAL"/>
    <property type="match status" value="1"/>
</dbReference>
<evidence type="ECO:0000313" key="6">
    <source>
        <dbReference type="Proteomes" id="UP000886879"/>
    </source>
</evidence>
<dbReference type="AlphaFoldDB" id="A0A9D1CH31"/>
<dbReference type="PROSITE" id="PS00301">
    <property type="entry name" value="G_TR_1"/>
    <property type="match status" value="1"/>
</dbReference>
<dbReference type="GO" id="GO:0006412">
    <property type="term" value="P:translation"/>
    <property type="evidence" value="ECO:0007669"/>
    <property type="project" value="UniProtKB-KW"/>
</dbReference>
<evidence type="ECO:0000256" key="3">
    <source>
        <dbReference type="ARBA" id="ARBA00023134"/>
    </source>
</evidence>
<dbReference type="PROSITE" id="PS51722">
    <property type="entry name" value="G_TR_2"/>
    <property type="match status" value="1"/>
</dbReference>
<dbReference type="Proteomes" id="UP000886879">
    <property type="component" value="Unassembled WGS sequence"/>
</dbReference>
<evidence type="ECO:0000313" key="5">
    <source>
        <dbReference type="EMBL" id="HIQ61656.1"/>
    </source>
</evidence>
<dbReference type="NCBIfam" id="TIGR00231">
    <property type="entry name" value="small_GTP"/>
    <property type="match status" value="1"/>
</dbReference>
<dbReference type="GO" id="GO:0003924">
    <property type="term" value="F:GTPase activity"/>
    <property type="evidence" value="ECO:0007669"/>
    <property type="project" value="InterPro"/>
</dbReference>
<reference evidence="5" key="2">
    <citation type="journal article" date="2021" name="PeerJ">
        <title>Extensive microbial diversity within the chicken gut microbiome revealed by metagenomics and culture.</title>
        <authorList>
            <person name="Gilroy R."/>
            <person name="Ravi A."/>
            <person name="Getino M."/>
            <person name="Pursley I."/>
            <person name="Horton D.L."/>
            <person name="Alikhan N.F."/>
            <person name="Baker D."/>
            <person name="Gharbi K."/>
            <person name="Hall N."/>
            <person name="Watson M."/>
            <person name="Adriaenssens E.M."/>
            <person name="Foster-Nyarko E."/>
            <person name="Jarju S."/>
            <person name="Secka A."/>
            <person name="Antonio M."/>
            <person name="Oren A."/>
            <person name="Chaudhuri R.R."/>
            <person name="La Ragione R."/>
            <person name="Hildebrand F."/>
            <person name="Pallen M.J."/>
        </authorList>
    </citation>
    <scope>NUCLEOTIDE SEQUENCE</scope>
    <source>
        <strain evidence="5">ChiGjej2B2-12916</strain>
    </source>
</reference>
<gene>
    <name evidence="5" type="ORF">IAD31_08720</name>
</gene>
<proteinExistence type="predicted"/>
<dbReference type="PANTHER" id="PTHR43261">
    <property type="entry name" value="TRANSLATION ELONGATION FACTOR G-RELATED"/>
    <property type="match status" value="1"/>
</dbReference>
<keyword evidence="1" id="KW-0547">Nucleotide-binding</keyword>
<evidence type="ECO:0000256" key="2">
    <source>
        <dbReference type="ARBA" id="ARBA00022917"/>
    </source>
</evidence>
<dbReference type="Pfam" id="PF00009">
    <property type="entry name" value="GTP_EFTU"/>
    <property type="match status" value="1"/>
</dbReference>
<dbReference type="EMBL" id="DVFO01000093">
    <property type="protein sequence ID" value="HIQ61656.1"/>
    <property type="molecule type" value="Genomic_DNA"/>
</dbReference>
<dbReference type="InterPro" id="IPR031157">
    <property type="entry name" value="G_TR_CS"/>
</dbReference>
<comment type="caution">
    <text evidence="5">The sequence shown here is derived from an EMBL/GenBank/DDBJ whole genome shotgun (WGS) entry which is preliminary data.</text>
</comment>
<keyword evidence="3" id="KW-0342">GTP-binding</keyword>
<dbReference type="InterPro" id="IPR027417">
    <property type="entry name" value="P-loop_NTPase"/>
</dbReference>
<dbReference type="GO" id="GO:0005525">
    <property type="term" value="F:GTP binding"/>
    <property type="evidence" value="ECO:0007669"/>
    <property type="project" value="UniProtKB-KW"/>
</dbReference>
<feature type="non-terminal residue" evidence="5">
    <location>
        <position position="124"/>
    </location>
</feature>
<keyword evidence="2" id="KW-0648">Protein biosynthesis</keyword>
<accession>A0A9D1CH31</accession>
<organism evidence="5 6">
    <name type="scientific">Candidatus Enterenecus faecium</name>
    <dbReference type="NCBI Taxonomy" id="2840780"/>
    <lineage>
        <taxon>Bacteria</taxon>
        <taxon>Bacillati</taxon>
        <taxon>Bacillota</taxon>
        <taxon>Clostridia</taxon>
        <taxon>Eubacteriales</taxon>
        <taxon>Candidatus Enterenecus</taxon>
    </lineage>
</organism>
<dbReference type="GO" id="GO:0032790">
    <property type="term" value="P:ribosome disassembly"/>
    <property type="evidence" value="ECO:0007669"/>
    <property type="project" value="TreeGrafter"/>
</dbReference>